<keyword evidence="4 5" id="KW-0472">Membrane</keyword>
<dbReference type="VEuPathDB" id="FungiDB:GWK60_J00077"/>
<name>A0A0W0CD77_CANGB</name>
<evidence type="ECO:0000256" key="1">
    <source>
        <dbReference type="ARBA" id="ARBA00004141"/>
    </source>
</evidence>
<dbReference type="OMA" id="WLRLNFS"/>
<gene>
    <name evidence="6" type="ORF">AO440_002800</name>
</gene>
<dbReference type="AlphaFoldDB" id="A0A0W0CD77"/>
<protein>
    <submittedName>
        <fullName evidence="6">Putative membrane protein</fullName>
    </submittedName>
</protein>
<dbReference type="Proteomes" id="UP000054886">
    <property type="component" value="Unassembled WGS sequence"/>
</dbReference>
<dbReference type="GO" id="GO:0016020">
    <property type="term" value="C:membrane"/>
    <property type="evidence" value="ECO:0007669"/>
    <property type="project" value="UniProtKB-SubCell"/>
</dbReference>
<organism evidence="6 7">
    <name type="scientific">Candida glabrata</name>
    <name type="common">Yeast</name>
    <name type="synonym">Torulopsis glabrata</name>
    <dbReference type="NCBI Taxonomy" id="5478"/>
    <lineage>
        <taxon>Eukaryota</taxon>
        <taxon>Fungi</taxon>
        <taxon>Dikarya</taxon>
        <taxon>Ascomycota</taxon>
        <taxon>Saccharomycotina</taxon>
        <taxon>Saccharomycetes</taxon>
        <taxon>Saccharomycetales</taxon>
        <taxon>Saccharomycetaceae</taxon>
        <taxon>Nakaseomyces</taxon>
    </lineage>
</organism>
<evidence type="ECO:0000313" key="7">
    <source>
        <dbReference type="Proteomes" id="UP000054886"/>
    </source>
</evidence>
<sequence>MAKKIKIIKKRDRKRVDPLAKQKLAWTTGHSLVVVCGILFSIAYFFQILLFFKYRNWKWLFLRENKNYTFIKGTRWYHTILRHTPLLLYKTSLIGVFVSYGVTLLQNWKGVDPSWNDLLASQNFQSIMIAALWFVSGGKSFYKLVPFMVLSYLHLINMKNEFNGVDNHKEFSKKYKFQLNIVAYSELVVMLRLLIDALVMRTGTSGYMFVIYLGIYWLRLNYSAYAQASVVQIIKLVDHKIPKQAQPLWTGFKKFLSLKISECIERNRQIEKEDAIIAT</sequence>
<evidence type="ECO:0000256" key="3">
    <source>
        <dbReference type="ARBA" id="ARBA00022989"/>
    </source>
</evidence>
<proteinExistence type="predicted"/>
<dbReference type="GO" id="GO:0071786">
    <property type="term" value="P:endoplasmic reticulum tubular network organization"/>
    <property type="evidence" value="ECO:0007669"/>
    <property type="project" value="TreeGrafter"/>
</dbReference>
<evidence type="ECO:0000256" key="2">
    <source>
        <dbReference type="ARBA" id="ARBA00022692"/>
    </source>
</evidence>
<dbReference type="EMBL" id="LLZZ01000158">
    <property type="protein sequence ID" value="KTA97625.1"/>
    <property type="molecule type" value="Genomic_DNA"/>
</dbReference>
<dbReference type="PANTHER" id="PTHR12703">
    <property type="entry name" value="TRANSMEMBRANE PROTEIN 33"/>
    <property type="match status" value="1"/>
</dbReference>
<dbReference type="VEuPathDB" id="FungiDB:CAGL0J00187g"/>
<comment type="caution">
    <text evidence="6">The sequence shown here is derived from an EMBL/GenBank/DDBJ whole genome shotgun (WGS) entry which is preliminary data.</text>
</comment>
<dbReference type="PANTHER" id="PTHR12703:SF3">
    <property type="entry name" value="ABR032WP"/>
    <property type="match status" value="1"/>
</dbReference>
<evidence type="ECO:0000313" key="6">
    <source>
        <dbReference type="EMBL" id="KTA97625.1"/>
    </source>
</evidence>
<reference evidence="6 7" key="1">
    <citation type="submission" date="2015-10" db="EMBL/GenBank/DDBJ databases">
        <title>Draft genomes sequences of Candida glabrata isolates 1A, 1B, 2A, 2B, 3A and 3B.</title>
        <authorList>
            <person name="Haavelsrud O.E."/>
            <person name="Gaustad P."/>
        </authorList>
    </citation>
    <scope>NUCLEOTIDE SEQUENCE [LARGE SCALE GENOMIC DNA]</scope>
    <source>
        <strain evidence="6">910700640</strain>
    </source>
</reference>
<feature type="transmembrane region" description="Helical" evidence="5">
    <location>
        <begin position="206"/>
        <end position="225"/>
    </location>
</feature>
<dbReference type="InterPro" id="IPR051645">
    <property type="entry name" value="PER33/POM33_regulator"/>
</dbReference>
<dbReference type="GO" id="GO:0005783">
    <property type="term" value="C:endoplasmic reticulum"/>
    <property type="evidence" value="ECO:0007669"/>
    <property type="project" value="TreeGrafter"/>
</dbReference>
<accession>A0A0W0CD77</accession>
<dbReference type="GO" id="GO:0061024">
    <property type="term" value="P:membrane organization"/>
    <property type="evidence" value="ECO:0007669"/>
    <property type="project" value="TreeGrafter"/>
</dbReference>
<dbReference type="PhylomeDB" id="A0A0W0CD77"/>
<evidence type="ECO:0000256" key="5">
    <source>
        <dbReference type="SAM" id="Phobius"/>
    </source>
</evidence>
<evidence type="ECO:0000256" key="4">
    <source>
        <dbReference type="ARBA" id="ARBA00023136"/>
    </source>
</evidence>
<dbReference type="VEuPathDB" id="FungiDB:GVI51_J00077"/>
<keyword evidence="2 5" id="KW-0812">Transmembrane</keyword>
<dbReference type="VEuPathDB" id="FungiDB:B1J91_J00187g"/>
<feature type="transmembrane region" description="Helical" evidence="5">
    <location>
        <begin position="86"/>
        <end position="105"/>
    </location>
</feature>
<keyword evidence="3 5" id="KW-1133">Transmembrane helix</keyword>
<feature type="transmembrane region" description="Helical" evidence="5">
    <location>
        <begin position="31"/>
        <end position="52"/>
    </location>
</feature>
<comment type="subcellular location">
    <subcellularLocation>
        <location evidence="1">Membrane</location>
        <topology evidence="1">Multi-pass membrane protein</topology>
    </subcellularLocation>
</comment>